<feature type="transmembrane region" description="Helical" evidence="5">
    <location>
        <begin position="341"/>
        <end position="363"/>
    </location>
</feature>
<proteinExistence type="predicted"/>
<dbReference type="RefSeq" id="XP_018388903.1">
    <property type="nucleotide sequence ID" value="XM_018534157.1"/>
</dbReference>
<dbReference type="GO" id="GO:0046873">
    <property type="term" value="F:metal ion transmembrane transporter activity"/>
    <property type="evidence" value="ECO:0007669"/>
    <property type="project" value="InterPro"/>
</dbReference>
<dbReference type="VEuPathDB" id="FungiDB:CC77DRAFT_930327"/>
<evidence type="ECO:0000313" key="7">
    <source>
        <dbReference type="Proteomes" id="UP000077248"/>
    </source>
</evidence>
<keyword evidence="2 5" id="KW-0812">Transmembrane</keyword>
<dbReference type="GO" id="GO:0016020">
    <property type="term" value="C:membrane"/>
    <property type="evidence" value="ECO:0007669"/>
    <property type="project" value="UniProtKB-SubCell"/>
</dbReference>
<dbReference type="Pfam" id="PF01544">
    <property type="entry name" value="CorA"/>
    <property type="match status" value="1"/>
</dbReference>
<dbReference type="Proteomes" id="UP000077248">
    <property type="component" value="Unassembled WGS sequence"/>
</dbReference>
<dbReference type="InterPro" id="IPR002523">
    <property type="entry name" value="MgTranspt_CorA/ZnTranspt_ZntB"/>
</dbReference>
<reference evidence="6 7" key="1">
    <citation type="submission" date="2016-05" db="EMBL/GenBank/DDBJ databases">
        <title>Comparative analysis of secretome profiles of manganese(II)-oxidizing ascomycete fungi.</title>
        <authorList>
            <consortium name="DOE Joint Genome Institute"/>
            <person name="Zeiner C.A."/>
            <person name="Purvine S.O."/>
            <person name="Zink E.M."/>
            <person name="Wu S."/>
            <person name="Pasa-Tolic L."/>
            <person name="Chaput D.L."/>
            <person name="Haridas S."/>
            <person name="Grigoriev I.V."/>
            <person name="Santelli C.M."/>
            <person name="Hansel C.M."/>
        </authorList>
    </citation>
    <scope>NUCLEOTIDE SEQUENCE [LARGE SCALE GENOMIC DNA]</scope>
    <source>
        <strain evidence="6 7">SRC1lrK2f</strain>
    </source>
</reference>
<dbReference type="Gene3D" id="1.20.58.340">
    <property type="entry name" value="Magnesium transport protein CorA, transmembrane region"/>
    <property type="match status" value="1"/>
</dbReference>
<organism evidence="6 7">
    <name type="scientific">Alternaria alternata</name>
    <name type="common">Alternaria rot fungus</name>
    <name type="synonym">Torula alternata</name>
    <dbReference type="NCBI Taxonomy" id="5599"/>
    <lineage>
        <taxon>Eukaryota</taxon>
        <taxon>Fungi</taxon>
        <taxon>Dikarya</taxon>
        <taxon>Ascomycota</taxon>
        <taxon>Pezizomycotina</taxon>
        <taxon>Dothideomycetes</taxon>
        <taxon>Pleosporomycetidae</taxon>
        <taxon>Pleosporales</taxon>
        <taxon>Pleosporineae</taxon>
        <taxon>Pleosporaceae</taxon>
        <taxon>Alternaria</taxon>
        <taxon>Alternaria sect. Alternaria</taxon>
        <taxon>Alternaria alternata complex</taxon>
    </lineage>
</organism>
<dbReference type="SUPFAM" id="SSF144083">
    <property type="entry name" value="Magnesium transport protein CorA, transmembrane region"/>
    <property type="match status" value="1"/>
</dbReference>
<dbReference type="EMBL" id="KV441473">
    <property type="protein sequence ID" value="OAG23482.1"/>
    <property type="molecule type" value="Genomic_DNA"/>
</dbReference>
<evidence type="ECO:0000256" key="4">
    <source>
        <dbReference type="ARBA" id="ARBA00023136"/>
    </source>
</evidence>
<evidence type="ECO:0000256" key="1">
    <source>
        <dbReference type="ARBA" id="ARBA00004141"/>
    </source>
</evidence>
<sequence length="420" mass="47996">MQLSPGATSYRQNILDYAKRSYTRTLFFGYHYRFLGELFRADETHLTKQYPDLEAYYLAHISVYGPSTDGSEGSPGGSYIRRHAYLSNLQFVIEQDISITVERNGDGWTDVGSRDLSESREYHRFIDDMTANTATGHRDIRLLPVHILGMESAVRHPWPLPLFEPENPQAMDGSLVQTASHLPSELHVMLDDHVIAGQDPLYALAPVLLFAAASENQLLSALQRWYDIIASTTWDRKYSTEHLEQLILHKHLLDDHANRHEDVLRFIKSPVLARWASALTQDQHAVAQESKDAVKADFEFLLSRYRQLSLHYQDAITILVSATSLAESQKQITLATQVTKLTILATIFLPLSYCTSIFGMNFVELDQLSIWIWVAVTVSVGLSTLIVYQWNERQGLGVFWTMVMTRVWRMRLRRSTSMTV</sequence>
<evidence type="ECO:0000256" key="2">
    <source>
        <dbReference type="ARBA" id="ARBA00022692"/>
    </source>
</evidence>
<protein>
    <submittedName>
        <fullName evidence="6">Uncharacterized protein</fullName>
    </submittedName>
</protein>
<dbReference type="KEGG" id="aalt:CC77DRAFT_930327"/>
<evidence type="ECO:0000313" key="6">
    <source>
        <dbReference type="EMBL" id="OAG23482.1"/>
    </source>
</evidence>
<keyword evidence="7" id="KW-1185">Reference proteome</keyword>
<keyword evidence="4 5" id="KW-0472">Membrane</keyword>
<keyword evidence="3 5" id="KW-1133">Transmembrane helix</keyword>
<dbReference type="InterPro" id="IPR045863">
    <property type="entry name" value="CorA_TM1_TM2"/>
</dbReference>
<feature type="transmembrane region" description="Helical" evidence="5">
    <location>
        <begin position="370"/>
        <end position="390"/>
    </location>
</feature>
<dbReference type="OMA" id="QYSERSY"/>
<accession>A0A177DWV8</accession>
<name>A0A177DWV8_ALTAL</name>
<dbReference type="AlphaFoldDB" id="A0A177DWV8"/>
<dbReference type="GeneID" id="29119751"/>
<gene>
    <name evidence="6" type="ORF">CC77DRAFT_930327</name>
</gene>
<evidence type="ECO:0000256" key="5">
    <source>
        <dbReference type="SAM" id="Phobius"/>
    </source>
</evidence>
<comment type="subcellular location">
    <subcellularLocation>
        <location evidence="1">Membrane</location>
        <topology evidence="1">Multi-pass membrane protein</topology>
    </subcellularLocation>
</comment>
<evidence type="ECO:0000256" key="3">
    <source>
        <dbReference type="ARBA" id="ARBA00022989"/>
    </source>
</evidence>